<comment type="subcellular location">
    <subcellularLocation>
        <location evidence="1 7">Membrane</location>
        <topology evidence="1 7">Single-pass type I membrane protein</topology>
    </subcellularLocation>
</comment>
<dbReference type="InParanoid" id="A0A507B7M1"/>
<evidence type="ECO:0000256" key="1">
    <source>
        <dbReference type="ARBA" id="ARBA00004479"/>
    </source>
</evidence>
<evidence type="ECO:0000256" key="9">
    <source>
        <dbReference type="SAM" id="SignalP"/>
    </source>
</evidence>
<dbReference type="FunCoup" id="A0A507B7M1">
    <property type="interactions" value="1076"/>
</dbReference>
<evidence type="ECO:0000256" key="8">
    <source>
        <dbReference type="SAM" id="Phobius"/>
    </source>
</evidence>
<reference evidence="11 12" key="1">
    <citation type="submission" date="2019-06" db="EMBL/GenBank/DDBJ databases">
        <title>Draft genome sequence of the filamentous fungus Phialemoniopsis curvata isolated from diesel fuel.</title>
        <authorList>
            <person name="Varaljay V.A."/>
            <person name="Lyon W.J."/>
            <person name="Crouch A.L."/>
            <person name="Drake C.E."/>
            <person name="Hollomon J.M."/>
            <person name="Nadeau L.J."/>
            <person name="Nunn H.S."/>
            <person name="Stevenson B.S."/>
            <person name="Bojanowski C.L."/>
            <person name="Crookes-Goodson W.J."/>
        </authorList>
    </citation>
    <scope>NUCLEOTIDE SEQUENCE [LARGE SCALE GENOMIC DNA]</scope>
    <source>
        <strain evidence="11 12">D216</strain>
    </source>
</reference>
<evidence type="ECO:0000313" key="11">
    <source>
        <dbReference type="EMBL" id="TPX15683.1"/>
    </source>
</evidence>
<evidence type="ECO:0000313" key="12">
    <source>
        <dbReference type="Proteomes" id="UP000319257"/>
    </source>
</evidence>
<dbReference type="Proteomes" id="UP000319257">
    <property type="component" value="Unassembled WGS sequence"/>
</dbReference>
<organism evidence="11 12">
    <name type="scientific">Thyridium curvatum</name>
    <dbReference type="NCBI Taxonomy" id="1093900"/>
    <lineage>
        <taxon>Eukaryota</taxon>
        <taxon>Fungi</taxon>
        <taxon>Dikarya</taxon>
        <taxon>Ascomycota</taxon>
        <taxon>Pezizomycotina</taxon>
        <taxon>Sordariomycetes</taxon>
        <taxon>Sordariomycetidae</taxon>
        <taxon>Thyridiales</taxon>
        <taxon>Thyridiaceae</taxon>
        <taxon>Thyridium</taxon>
    </lineage>
</organism>
<comment type="similarity">
    <text evidence="2 7">Belongs to the EMP24/GP25L family.</text>
</comment>
<protein>
    <recommendedName>
        <fullName evidence="10">GOLD domain-containing protein</fullName>
    </recommendedName>
</protein>
<dbReference type="GeneID" id="41967464"/>
<dbReference type="PROSITE" id="PS50866">
    <property type="entry name" value="GOLD"/>
    <property type="match status" value="1"/>
</dbReference>
<evidence type="ECO:0000256" key="3">
    <source>
        <dbReference type="ARBA" id="ARBA00022692"/>
    </source>
</evidence>
<feature type="chain" id="PRO_5021222457" description="GOLD domain-containing protein" evidence="9">
    <location>
        <begin position="25"/>
        <end position="270"/>
    </location>
</feature>
<feature type="transmembrane region" description="Helical" evidence="8">
    <location>
        <begin position="213"/>
        <end position="237"/>
    </location>
</feature>
<proteinExistence type="inferred from homology"/>
<dbReference type="SMART" id="SM01190">
    <property type="entry name" value="EMP24_GP25L"/>
    <property type="match status" value="1"/>
</dbReference>
<keyword evidence="6 8" id="KW-0472">Membrane</keyword>
<dbReference type="EMBL" id="SKBQ01000001">
    <property type="protein sequence ID" value="TPX15683.1"/>
    <property type="molecule type" value="Genomic_DNA"/>
</dbReference>
<feature type="domain" description="GOLD" evidence="10">
    <location>
        <begin position="36"/>
        <end position="153"/>
    </location>
</feature>
<dbReference type="Pfam" id="PF01105">
    <property type="entry name" value="EMP24_GP25L"/>
    <property type="match status" value="1"/>
</dbReference>
<evidence type="ECO:0000256" key="7">
    <source>
        <dbReference type="RuleBase" id="RU003827"/>
    </source>
</evidence>
<dbReference type="PROSITE" id="PS51257">
    <property type="entry name" value="PROKAR_LIPOPROTEIN"/>
    <property type="match status" value="1"/>
</dbReference>
<keyword evidence="12" id="KW-1185">Reference proteome</keyword>
<sequence length="270" mass="30367">MAASRSLLQYTCSILLFFACCSEALKFELPAGANRERCIRNFVARDTLVVVTATVDGHKGDGMVVNMNIRDAVGNNYGRAKDIVGEQRTVFTSHADAAFDVCFENNLSGGTFGSPSPLYSLFTRASPPLTPRLRSLGKYLDKAYRNLELDIDIGADAKDWSAIQATEKLKPVETELRRIEEAVHEMVNEMDYLRSREQKLRDTNESTNTRVKWFGFGTTFLLIGLWAWQIMYLRAYFRCVAAASSMRRVLSRRSSANIPSLLSSRSKHLI</sequence>
<dbReference type="InterPro" id="IPR009038">
    <property type="entry name" value="GOLD_dom"/>
</dbReference>
<gene>
    <name evidence="11" type="ORF">E0L32_000017</name>
</gene>
<dbReference type="RefSeq" id="XP_030997394.1">
    <property type="nucleotide sequence ID" value="XM_031135799.1"/>
</dbReference>
<evidence type="ECO:0000256" key="4">
    <source>
        <dbReference type="ARBA" id="ARBA00022729"/>
    </source>
</evidence>
<dbReference type="PANTHER" id="PTHR22811">
    <property type="entry name" value="TRANSMEMBRANE EMP24 DOMAIN-CONTAINING PROTEIN"/>
    <property type="match status" value="1"/>
</dbReference>
<dbReference type="OrthoDB" id="759142at2759"/>
<dbReference type="InterPro" id="IPR015720">
    <property type="entry name" value="Emp24-like"/>
</dbReference>
<keyword evidence="3 7" id="KW-0812">Transmembrane</keyword>
<name>A0A507B7M1_9PEZI</name>
<keyword evidence="4 9" id="KW-0732">Signal</keyword>
<evidence type="ECO:0000256" key="2">
    <source>
        <dbReference type="ARBA" id="ARBA00007104"/>
    </source>
</evidence>
<comment type="caution">
    <text evidence="11">The sequence shown here is derived from an EMBL/GenBank/DDBJ whole genome shotgun (WGS) entry which is preliminary data.</text>
</comment>
<evidence type="ECO:0000256" key="6">
    <source>
        <dbReference type="ARBA" id="ARBA00023136"/>
    </source>
</evidence>
<feature type="signal peptide" evidence="9">
    <location>
        <begin position="1"/>
        <end position="24"/>
    </location>
</feature>
<accession>A0A507B7M1</accession>
<evidence type="ECO:0000259" key="10">
    <source>
        <dbReference type="PROSITE" id="PS50866"/>
    </source>
</evidence>
<keyword evidence="5 8" id="KW-1133">Transmembrane helix</keyword>
<dbReference type="GO" id="GO:0016020">
    <property type="term" value="C:membrane"/>
    <property type="evidence" value="ECO:0007669"/>
    <property type="project" value="UniProtKB-SubCell"/>
</dbReference>
<evidence type="ECO:0000256" key="5">
    <source>
        <dbReference type="ARBA" id="ARBA00022989"/>
    </source>
</evidence>
<dbReference type="AlphaFoldDB" id="A0A507B7M1"/>
<dbReference type="STRING" id="1093900.A0A507B7M1"/>